<evidence type="ECO:0000259" key="16">
    <source>
        <dbReference type="Pfam" id="PF00593"/>
    </source>
</evidence>
<name>A0A9E7AA34_9HYPH</name>
<dbReference type="GO" id="GO:0038023">
    <property type="term" value="F:signaling receptor activity"/>
    <property type="evidence" value="ECO:0007669"/>
    <property type="project" value="InterPro"/>
</dbReference>
<evidence type="ECO:0000313" key="18">
    <source>
        <dbReference type="EMBL" id="UOK73534.1"/>
    </source>
</evidence>
<evidence type="ECO:0000256" key="10">
    <source>
        <dbReference type="ARBA" id="ARBA00023077"/>
    </source>
</evidence>
<evidence type="ECO:0000256" key="15">
    <source>
        <dbReference type="RuleBase" id="RU003357"/>
    </source>
</evidence>
<keyword evidence="11 14" id="KW-0472">Membrane</keyword>
<dbReference type="KEGG" id="apol:K9D25_23050"/>
<evidence type="ECO:0000256" key="3">
    <source>
        <dbReference type="ARBA" id="ARBA00022448"/>
    </source>
</evidence>
<dbReference type="FunFam" id="2.170.130.10:FF:000001">
    <property type="entry name" value="Catecholate siderophore TonB-dependent receptor"/>
    <property type="match status" value="1"/>
</dbReference>
<dbReference type="InterPro" id="IPR000531">
    <property type="entry name" value="Beta-barrel_TonB"/>
</dbReference>
<evidence type="ECO:0000256" key="4">
    <source>
        <dbReference type="ARBA" id="ARBA00022452"/>
    </source>
</evidence>
<dbReference type="InterPro" id="IPR010105">
    <property type="entry name" value="TonB_sidphr_rcpt"/>
</dbReference>
<keyword evidence="9" id="KW-0406">Ion transport</keyword>
<evidence type="ECO:0000256" key="14">
    <source>
        <dbReference type="PROSITE-ProRule" id="PRU01360"/>
    </source>
</evidence>
<feature type="domain" description="TonB-dependent receptor plug" evidence="17">
    <location>
        <begin position="53"/>
        <end position="158"/>
    </location>
</feature>
<dbReference type="Pfam" id="PF07715">
    <property type="entry name" value="Plug"/>
    <property type="match status" value="1"/>
</dbReference>
<evidence type="ECO:0000256" key="1">
    <source>
        <dbReference type="ARBA" id="ARBA00004571"/>
    </source>
</evidence>
<sequence>MTTILLGSVAFIASAEEAIVLPPVTVEGDGERASDETIVVRRDSAATKTETPLIETPQSVDVISRKQLDDQNPQTVAGALQYTAGVFTPDATNRFDGLFLRGFGGFGTSTTFVGFLDGLRLPRGQAFGQFQIDPFLLERIDVLKGPSAVLYGQVSPGGLVNMVSRQPSAVPYNELRVETGSYGRLQAGLTTQGAFDEAGVWQYSLSAIGRTSGTQYDDVDEQRFGVAPSLTWQPSTDTRLTISAFYENDPEGGYFNSIYPTFLAPPQYRAFLGPTVNVGDPDFDGYTRQQGGIGYSFEHRFTDWFEIRSSTRYSEVSSDLQGIQMAGPMSADGIIPRQAVISTEQASGVATDNSAVFTFGTGPLSHKVITGLDYQWFTSDWTYQWGAAPSLNVVYPVYGVAPGPFLTLIDNTQILQQTGLYLQDQIALGNWRAVLGIRQDWVTQETDNHLAGGSTSDQSSSATTYRAALLYLFDNGVAPYASYSTSFEPVIGVDAEGQPFVPTEAQQVEIGVKYQPTFMDALFTLSAFDIRQQNVLTPGPVLGFNVQTGEIRSRGVEFEARADLSANLEMIGAVTLLDTKVTASNVADYVGKRPQAVPDYFGSLWLNYRFTTGVLNGLTAGGGVRVMGPSYADDANTIEVDGYTLFDASLRYDLGQFSDRLKGVTATLDVRNIADTTYYTSCTYDIYCQYGTGRTFLAGLRKTW</sequence>
<gene>
    <name evidence="18" type="ORF">K9D25_23050</name>
</gene>
<accession>A0A9E7AA34</accession>
<dbReference type="InterPro" id="IPR039426">
    <property type="entry name" value="TonB-dep_rcpt-like"/>
</dbReference>
<evidence type="ECO:0000256" key="12">
    <source>
        <dbReference type="ARBA" id="ARBA00023170"/>
    </source>
</evidence>
<dbReference type="GO" id="GO:0009279">
    <property type="term" value="C:cell outer membrane"/>
    <property type="evidence" value="ECO:0007669"/>
    <property type="project" value="UniProtKB-SubCell"/>
</dbReference>
<dbReference type="InterPro" id="IPR037066">
    <property type="entry name" value="Plug_dom_sf"/>
</dbReference>
<keyword evidence="6 14" id="KW-0812">Transmembrane</keyword>
<evidence type="ECO:0000256" key="13">
    <source>
        <dbReference type="ARBA" id="ARBA00023237"/>
    </source>
</evidence>
<dbReference type="EMBL" id="CP083241">
    <property type="protein sequence ID" value="UOK73534.1"/>
    <property type="molecule type" value="Genomic_DNA"/>
</dbReference>
<evidence type="ECO:0000256" key="2">
    <source>
        <dbReference type="ARBA" id="ARBA00009810"/>
    </source>
</evidence>
<geneLocation type="plasmid" evidence="18 19">
    <name>pB</name>
</geneLocation>
<keyword evidence="18" id="KW-0614">Plasmid</keyword>
<dbReference type="PROSITE" id="PS52016">
    <property type="entry name" value="TONB_DEPENDENT_REC_3"/>
    <property type="match status" value="1"/>
</dbReference>
<keyword evidence="3 14" id="KW-0813">Transport</keyword>
<dbReference type="GO" id="GO:0015344">
    <property type="term" value="F:siderophore uptake transmembrane transporter activity"/>
    <property type="evidence" value="ECO:0007669"/>
    <property type="project" value="TreeGrafter"/>
</dbReference>
<evidence type="ECO:0000256" key="9">
    <source>
        <dbReference type="ARBA" id="ARBA00023065"/>
    </source>
</evidence>
<dbReference type="Gene3D" id="2.170.130.10">
    <property type="entry name" value="TonB-dependent receptor, plug domain"/>
    <property type="match status" value="1"/>
</dbReference>
<dbReference type="NCBIfam" id="TIGR01783">
    <property type="entry name" value="TonB-siderophor"/>
    <property type="match status" value="1"/>
</dbReference>
<organism evidence="18 19">
    <name type="scientific">Ancylobacter polymorphus</name>
    <dbReference type="NCBI Taxonomy" id="223390"/>
    <lineage>
        <taxon>Bacteria</taxon>
        <taxon>Pseudomonadati</taxon>
        <taxon>Pseudomonadota</taxon>
        <taxon>Alphaproteobacteria</taxon>
        <taxon>Hyphomicrobiales</taxon>
        <taxon>Xanthobacteraceae</taxon>
        <taxon>Ancylobacter</taxon>
    </lineage>
</organism>
<evidence type="ECO:0000259" key="17">
    <source>
        <dbReference type="Pfam" id="PF07715"/>
    </source>
</evidence>
<keyword evidence="12 18" id="KW-0675">Receptor</keyword>
<proteinExistence type="inferred from homology"/>
<dbReference type="CDD" id="cd01347">
    <property type="entry name" value="ligand_gated_channel"/>
    <property type="match status" value="1"/>
</dbReference>
<dbReference type="InterPro" id="IPR036942">
    <property type="entry name" value="Beta-barrel_TonB_sf"/>
</dbReference>
<evidence type="ECO:0000256" key="7">
    <source>
        <dbReference type="ARBA" id="ARBA00022729"/>
    </source>
</evidence>
<dbReference type="SUPFAM" id="SSF56935">
    <property type="entry name" value="Porins"/>
    <property type="match status" value="1"/>
</dbReference>
<dbReference type="Pfam" id="PF00593">
    <property type="entry name" value="TonB_dep_Rec_b-barrel"/>
    <property type="match status" value="1"/>
</dbReference>
<evidence type="ECO:0000256" key="11">
    <source>
        <dbReference type="ARBA" id="ARBA00023136"/>
    </source>
</evidence>
<keyword evidence="8" id="KW-0408">Iron</keyword>
<dbReference type="AlphaFoldDB" id="A0A9E7AA34"/>
<dbReference type="Gene3D" id="2.40.170.20">
    <property type="entry name" value="TonB-dependent receptor, beta-barrel domain"/>
    <property type="match status" value="1"/>
</dbReference>
<dbReference type="Proteomes" id="UP000831684">
    <property type="component" value="Plasmid pB"/>
</dbReference>
<dbReference type="PANTHER" id="PTHR32552">
    <property type="entry name" value="FERRICHROME IRON RECEPTOR-RELATED"/>
    <property type="match status" value="1"/>
</dbReference>
<dbReference type="InterPro" id="IPR012910">
    <property type="entry name" value="Plug_dom"/>
</dbReference>
<keyword evidence="7" id="KW-0732">Signal</keyword>
<keyword evidence="13 14" id="KW-0998">Cell outer membrane</keyword>
<keyword evidence="5" id="KW-0410">Iron transport</keyword>
<keyword evidence="10 15" id="KW-0798">TonB box</keyword>
<protein>
    <submittedName>
        <fullName evidence="18">TonB-dependent siderophore receptor</fullName>
    </submittedName>
</protein>
<evidence type="ECO:0000313" key="19">
    <source>
        <dbReference type="Proteomes" id="UP000831684"/>
    </source>
</evidence>
<evidence type="ECO:0000256" key="6">
    <source>
        <dbReference type="ARBA" id="ARBA00022692"/>
    </source>
</evidence>
<comment type="similarity">
    <text evidence="2 14 15">Belongs to the TonB-dependent receptor family.</text>
</comment>
<dbReference type="GO" id="GO:0015891">
    <property type="term" value="P:siderophore transport"/>
    <property type="evidence" value="ECO:0007669"/>
    <property type="project" value="InterPro"/>
</dbReference>
<dbReference type="PANTHER" id="PTHR32552:SF68">
    <property type="entry name" value="FERRICHROME OUTER MEMBRANE TRANSPORTER_PHAGE RECEPTOR"/>
    <property type="match status" value="1"/>
</dbReference>
<keyword evidence="4 14" id="KW-1134">Transmembrane beta strand</keyword>
<evidence type="ECO:0000256" key="5">
    <source>
        <dbReference type="ARBA" id="ARBA00022496"/>
    </source>
</evidence>
<evidence type="ECO:0000256" key="8">
    <source>
        <dbReference type="ARBA" id="ARBA00023004"/>
    </source>
</evidence>
<comment type="subcellular location">
    <subcellularLocation>
        <location evidence="1 14">Cell outer membrane</location>
        <topology evidence="1 14">Multi-pass membrane protein</topology>
    </subcellularLocation>
</comment>
<reference evidence="18" key="1">
    <citation type="submission" date="2021-09" db="EMBL/GenBank/DDBJ databases">
        <title>Network and meta-omics reveal the key degrader and cooperation patterns in an efficient 1,4-dioxane-degrading microbial community.</title>
        <authorList>
            <person name="Dai C."/>
        </authorList>
    </citation>
    <scope>NUCLEOTIDE SEQUENCE</scope>
    <source>
        <strain evidence="18">ZM13</strain>
        <plasmid evidence="18">pB</plasmid>
    </source>
</reference>
<feature type="domain" description="TonB-dependent receptor-like beta-barrel" evidence="16">
    <location>
        <begin position="231"/>
        <end position="673"/>
    </location>
</feature>